<dbReference type="GO" id="GO:0010468">
    <property type="term" value="P:regulation of gene expression"/>
    <property type="evidence" value="ECO:0007669"/>
    <property type="project" value="TreeGrafter"/>
</dbReference>
<dbReference type="PROSITE" id="PS50891">
    <property type="entry name" value="LOB"/>
    <property type="match status" value="1"/>
</dbReference>
<dbReference type="EMBL" id="JAGGNH010000009">
    <property type="protein sequence ID" value="KAJ0962727.1"/>
    <property type="molecule type" value="Genomic_DNA"/>
</dbReference>
<dbReference type="PANTHER" id="PTHR31304:SF73">
    <property type="entry name" value="OS01G0511000 PROTEIN"/>
    <property type="match status" value="1"/>
</dbReference>
<gene>
    <name evidence="4" type="ORF">J5N97_027849</name>
</gene>
<comment type="caution">
    <text evidence="4">The sequence shown here is derived from an EMBL/GenBank/DDBJ whole genome shotgun (WGS) entry which is preliminary data.</text>
</comment>
<dbReference type="OrthoDB" id="1922547at2759"/>
<proteinExistence type="inferred from homology"/>
<dbReference type="Pfam" id="PF03195">
    <property type="entry name" value="LOB"/>
    <property type="match status" value="1"/>
</dbReference>
<reference evidence="4" key="1">
    <citation type="submission" date="2021-03" db="EMBL/GenBank/DDBJ databases">
        <authorList>
            <person name="Li Z."/>
            <person name="Yang C."/>
        </authorList>
    </citation>
    <scope>NUCLEOTIDE SEQUENCE</scope>
    <source>
        <strain evidence="4">Dzin_1.0</strain>
        <tissue evidence="4">Leaf</tissue>
    </source>
</reference>
<dbReference type="InterPro" id="IPR004883">
    <property type="entry name" value="LOB"/>
</dbReference>
<dbReference type="Proteomes" id="UP001085076">
    <property type="component" value="Miscellaneous, Linkage group lg09"/>
</dbReference>
<evidence type="ECO:0000256" key="1">
    <source>
        <dbReference type="ARBA" id="ARBA00005474"/>
    </source>
</evidence>
<evidence type="ECO:0000313" key="5">
    <source>
        <dbReference type="Proteomes" id="UP001085076"/>
    </source>
</evidence>
<organism evidence="4 5">
    <name type="scientific">Dioscorea zingiberensis</name>
    <dbReference type="NCBI Taxonomy" id="325984"/>
    <lineage>
        <taxon>Eukaryota</taxon>
        <taxon>Viridiplantae</taxon>
        <taxon>Streptophyta</taxon>
        <taxon>Embryophyta</taxon>
        <taxon>Tracheophyta</taxon>
        <taxon>Spermatophyta</taxon>
        <taxon>Magnoliopsida</taxon>
        <taxon>Liliopsida</taxon>
        <taxon>Dioscoreales</taxon>
        <taxon>Dioscoreaceae</taxon>
        <taxon>Dioscorea</taxon>
    </lineage>
</organism>
<reference evidence="4" key="2">
    <citation type="journal article" date="2022" name="Hortic Res">
        <title>The genome of Dioscorea zingiberensis sheds light on the biosynthesis, origin and evolution of the medicinally important diosgenin saponins.</title>
        <authorList>
            <person name="Li Y."/>
            <person name="Tan C."/>
            <person name="Li Z."/>
            <person name="Guo J."/>
            <person name="Li S."/>
            <person name="Chen X."/>
            <person name="Wang C."/>
            <person name="Dai X."/>
            <person name="Yang H."/>
            <person name="Song W."/>
            <person name="Hou L."/>
            <person name="Xu J."/>
            <person name="Tong Z."/>
            <person name="Xu A."/>
            <person name="Yuan X."/>
            <person name="Wang W."/>
            <person name="Yang Q."/>
            <person name="Chen L."/>
            <person name="Sun Z."/>
            <person name="Wang K."/>
            <person name="Pan B."/>
            <person name="Chen J."/>
            <person name="Bao Y."/>
            <person name="Liu F."/>
            <person name="Qi X."/>
            <person name="Gang D.R."/>
            <person name="Wen J."/>
            <person name="Li J."/>
        </authorList>
    </citation>
    <scope>NUCLEOTIDE SEQUENCE</scope>
    <source>
        <strain evidence="4">Dzin_1.0</strain>
    </source>
</reference>
<protein>
    <recommendedName>
        <fullName evidence="3">LOB domain-containing protein</fullName>
    </recommendedName>
</protein>
<comment type="similarity">
    <text evidence="1">Belongs to the LOB domain-containing protein family.</text>
</comment>
<dbReference type="PANTHER" id="PTHR31304">
    <property type="entry name" value="LOB DOMAIN-CONTAINING PROTEIN 38"/>
    <property type="match status" value="1"/>
</dbReference>
<keyword evidence="5" id="KW-1185">Reference proteome</keyword>
<sequence length="169" mass="18051">MRTSCNGCRVLRKACNDSCLIRPCLLWIKSAESQARATLFLAKFYGRAGLLNLLGAAPDHLRPGVFRSLLYEACGRVVNPVYGSAGLLTSGSWRLCEEAVEAVLSGAPIGQVGAGRRAEEEGSGSVFSAGSSHVSQAEDVKVEEEEEVGLELSLGWSRQPEQDVPTRVG</sequence>
<feature type="region of interest" description="Disordered" evidence="2">
    <location>
        <begin position="122"/>
        <end position="146"/>
    </location>
</feature>
<name>A0A9D5BXV9_9LILI</name>
<dbReference type="AlphaFoldDB" id="A0A9D5BXV9"/>
<feature type="domain" description="LOB" evidence="3">
    <location>
        <begin position="3"/>
        <end position="109"/>
    </location>
</feature>
<evidence type="ECO:0000313" key="4">
    <source>
        <dbReference type="EMBL" id="KAJ0962727.1"/>
    </source>
</evidence>
<evidence type="ECO:0000256" key="2">
    <source>
        <dbReference type="SAM" id="MobiDB-lite"/>
    </source>
</evidence>
<evidence type="ECO:0000259" key="3">
    <source>
        <dbReference type="PROSITE" id="PS50891"/>
    </source>
</evidence>
<accession>A0A9D5BXV9</accession>